<dbReference type="HOGENOM" id="CLU_1623691_0_0_6"/>
<organism evidence="1 2">
    <name type="scientific">Alteromonas mediterranea 615</name>
    <dbReference type="NCBI Taxonomy" id="1300253"/>
    <lineage>
        <taxon>Bacteria</taxon>
        <taxon>Pseudomonadati</taxon>
        <taxon>Pseudomonadota</taxon>
        <taxon>Gammaproteobacteria</taxon>
        <taxon>Alteromonadales</taxon>
        <taxon>Alteromonadaceae</taxon>
        <taxon>Alteromonas/Salinimonas group</taxon>
        <taxon>Alteromonas</taxon>
    </lineage>
</organism>
<evidence type="ECO:0000313" key="2">
    <source>
        <dbReference type="Proteomes" id="UP000014909"/>
    </source>
</evidence>
<evidence type="ECO:0000313" key="1">
    <source>
        <dbReference type="EMBL" id="AGP79854.1"/>
    </source>
</evidence>
<protein>
    <recommendedName>
        <fullName evidence="3">Phage protein</fullName>
    </recommendedName>
</protein>
<evidence type="ECO:0008006" key="3">
    <source>
        <dbReference type="Google" id="ProtNLM"/>
    </source>
</evidence>
<name>S5AL11_9ALTE</name>
<sequence length="163" mass="17957">MNIKSHGKSNAIEFAPDNTQKGWDTLRIEAAPKLGGNTKAYDWANKISVQITKTELPIVVAVLLGFLPSCEFGNHGDTAKWFSIENQGKSFYLKVGQASDKRMLPCPVPFVEAHLAGMVALSQYTKNFEGMTTDAAIEAIKVMSSHMVKNEAFPQARQINRGR</sequence>
<dbReference type="AlphaFoldDB" id="S5AL11"/>
<dbReference type="PATRIC" id="fig|1300253.3.peg.4619"/>
<keyword evidence="1" id="KW-0614">Plasmid</keyword>
<proteinExistence type="predicted"/>
<dbReference type="Proteomes" id="UP000014909">
    <property type="component" value="Plasmid unnamed"/>
</dbReference>
<geneLocation type="plasmid" evidence="1">
    <name>unnamed</name>
</geneLocation>
<dbReference type="BioCyc" id="AMAC1300253:G12YX-3501-MONOMER"/>
<gene>
    <name evidence="1" type="ORF">I633_22156</name>
</gene>
<reference evidence="1 2" key="1">
    <citation type="journal article" date="2013" name="Genome Biol. Evol.">
        <title>Genomic Diversity of "Deep Ecotype" Alteromonas macleodii Isolates: Evidence for Pan-Mediterranean Clonal Frames.</title>
        <authorList>
            <person name="Lopez-Perez M."/>
            <person name="Gonzaga A."/>
            <person name="Rodriguez-Valera F."/>
        </authorList>
    </citation>
    <scope>NUCLEOTIDE SEQUENCE [LARGE SCALE GENOMIC DNA]</scope>
    <source>
        <strain evidence="2">'English Channel 615'</strain>
        <plasmid evidence="2">Plasmid</plasmid>
    </source>
</reference>
<accession>S5AL11</accession>
<dbReference type="KEGG" id="amh:I633_22156"/>
<dbReference type="EMBL" id="CP004847">
    <property type="protein sequence ID" value="AGP79854.1"/>
    <property type="molecule type" value="Genomic_DNA"/>
</dbReference>